<feature type="domain" description="CBM21" evidence="2">
    <location>
        <begin position="369"/>
        <end position="492"/>
    </location>
</feature>
<feature type="compositionally biased region" description="Basic and acidic residues" evidence="1">
    <location>
        <begin position="65"/>
        <end position="76"/>
    </location>
</feature>
<protein>
    <recommendedName>
        <fullName evidence="2">CBM21 domain-containing protein</fullName>
    </recommendedName>
</protein>
<dbReference type="PANTHER" id="PTHR12307:SF36">
    <property type="entry name" value="GLYCOGEN-BINDING SUBUNIT 76A"/>
    <property type="match status" value="1"/>
</dbReference>
<dbReference type="GeneID" id="11533512"/>
<dbReference type="GO" id="GO:0008157">
    <property type="term" value="F:protein phosphatase 1 binding"/>
    <property type="evidence" value="ECO:0007669"/>
    <property type="project" value="TreeGrafter"/>
</dbReference>
<dbReference type="OrthoDB" id="1881at2759"/>
<reference evidence="3 4" key="1">
    <citation type="journal article" date="2011" name="Proc. Natl. Acad. Sci. U.S.A.">
        <title>Evolutionary erosion of yeast sex chromosomes by mating-type switching accidents.</title>
        <authorList>
            <person name="Gordon J.L."/>
            <person name="Armisen D."/>
            <person name="Proux-Wera E."/>
            <person name="Oheigeartaigh S.S."/>
            <person name="Byrne K.P."/>
            <person name="Wolfe K.H."/>
        </authorList>
    </citation>
    <scope>NUCLEOTIDE SEQUENCE [LARGE SCALE GENOMIC DNA]</scope>
    <source>
        <strain evidence="4">ATCC 24235 / CBS 4417 / NBRC 1672 / NRRL Y-8282 / UCD 70-5</strain>
    </source>
</reference>
<dbReference type="KEGG" id="tpf:TPHA_0C01160"/>
<dbReference type="Pfam" id="PF03370">
    <property type="entry name" value="CBM_21"/>
    <property type="match status" value="1"/>
</dbReference>
<evidence type="ECO:0000259" key="2">
    <source>
        <dbReference type="PROSITE" id="PS51159"/>
    </source>
</evidence>
<accession>G8BR96</accession>
<dbReference type="InterPro" id="IPR050782">
    <property type="entry name" value="PP1_regulatory_subunit_3"/>
</dbReference>
<dbReference type="InterPro" id="IPR005036">
    <property type="entry name" value="CBM21_dom"/>
</dbReference>
<dbReference type="GO" id="GO:0000164">
    <property type="term" value="C:protein phosphatase type 1 complex"/>
    <property type="evidence" value="ECO:0007669"/>
    <property type="project" value="TreeGrafter"/>
</dbReference>
<dbReference type="Gene3D" id="2.60.40.2440">
    <property type="entry name" value="Carbohydrate binding type-21 domain"/>
    <property type="match status" value="1"/>
</dbReference>
<gene>
    <name evidence="3" type="primary">TPHA0C01160</name>
    <name evidence="3" type="ordered locus">TPHA_0C01160</name>
</gene>
<dbReference type="eggNOG" id="KOG3986">
    <property type="taxonomic scope" value="Eukaryota"/>
</dbReference>
<name>G8BR96_TETPH</name>
<organism evidence="3 4">
    <name type="scientific">Tetrapisispora phaffii (strain ATCC 24235 / CBS 4417 / NBRC 1672 / NRRL Y-8282 / UCD 70-5)</name>
    <name type="common">Yeast</name>
    <name type="synonym">Fabospora phaffii</name>
    <dbReference type="NCBI Taxonomy" id="1071381"/>
    <lineage>
        <taxon>Eukaryota</taxon>
        <taxon>Fungi</taxon>
        <taxon>Dikarya</taxon>
        <taxon>Ascomycota</taxon>
        <taxon>Saccharomycotina</taxon>
        <taxon>Saccharomycetes</taxon>
        <taxon>Saccharomycetales</taxon>
        <taxon>Saccharomycetaceae</taxon>
        <taxon>Tetrapisispora</taxon>
    </lineage>
</organism>
<evidence type="ECO:0000256" key="1">
    <source>
        <dbReference type="SAM" id="MobiDB-lite"/>
    </source>
</evidence>
<dbReference type="PANTHER" id="PTHR12307">
    <property type="entry name" value="PROTEIN PHOSPHATASE 1 REGULATORY SUBUNIT"/>
    <property type="match status" value="1"/>
</dbReference>
<proteinExistence type="predicted"/>
<dbReference type="GO" id="GO:2001069">
    <property type="term" value="F:glycogen binding"/>
    <property type="evidence" value="ECO:0007669"/>
    <property type="project" value="TreeGrafter"/>
</dbReference>
<dbReference type="OMA" id="WITYHET"/>
<dbReference type="Proteomes" id="UP000005666">
    <property type="component" value="Chromosome 3"/>
</dbReference>
<dbReference type="RefSeq" id="XP_003684706.1">
    <property type="nucleotide sequence ID" value="XM_003684658.1"/>
</dbReference>
<dbReference type="AlphaFoldDB" id="G8BR96"/>
<evidence type="ECO:0000313" key="4">
    <source>
        <dbReference type="Proteomes" id="UP000005666"/>
    </source>
</evidence>
<dbReference type="InterPro" id="IPR038175">
    <property type="entry name" value="CBM21_dom_sf"/>
</dbReference>
<feature type="region of interest" description="Disordered" evidence="1">
    <location>
        <begin position="39"/>
        <end position="76"/>
    </location>
</feature>
<evidence type="ECO:0000313" key="3">
    <source>
        <dbReference type="EMBL" id="CCE62272.1"/>
    </source>
</evidence>
<dbReference type="STRING" id="1071381.G8BR96"/>
<dbReference type="GO" id="GO:0005979">
    <property type="term" value="P:regulation of glycogen biosynthetic process"/>
    <property type="evidence" value="ECO:0007669"/>
    <property type="project" value="TreeGrafter"/>
</dbReference>
<keyword evidence="4" id="KW-1185">Reference proteome</keyword>
<dbReference type="PROSITE" id="PS51159">
    <property type="entry name" value="CBM21"/>
    <property type="match status" value="1"/>
</dbReference>
<dbReference type="HOGENOM" id="CLU_017894_0_0_1"/>
<dbReference type="EMBL" id="HE612858">
    <property type="protein sequence ID" value="CCE62272.1"/>
    <property type="molecule type" value="Genomic_DNA"/>
</dbReference>
<sequence length="495" mass="56748">MYIKASTKKEFPFFNDDDFNSRVLRDRFKDGNTVDDKGAVNYNGGGGPTDLELPKSLSFLNKPQRNRESSESTRVRESELLRNTNINKRLDAYSIDHQKGPKAGQQAGVVDDDDVHKEFYNSINKRIAKVSSMSINTDVEPTGLEISPVYKKSGELVRSSLKYRSKSLPCTPNGEAIKDEDNFLLTKNPRRNLIRSKSVHFEQTTPIAYFNKDESPLDISLQFKEFLKLNGDNHNNLTLNAVDDKNYTYGNTHVNGFGSKDYDNFAFGGTADDEQGLSTCHIQGEKTAQAGKNLRWSKLQNEFFNKIRNEKKNRINLNHSRDVSYEASDGMDLVLENENFPVLSRMKRKDILKINLYVKLVESNNVFLEELVIKKNVGGGMDDRTNMLSSVNFLSGKIFVKNLNFKKSIKVRYTWNKWITYHETEALYNSNADSILPSTNMDIFRFIIDCNNVRSNCKNALELCIHYISGDEKDNSYKEYWDNNNGKNYKIAIYK</sequence>